<evidence type="ECO:0000313" key="2">
    <source>
        <dbReference type="EMBL" id="QJT06232.1"/>
    </source>
</evidence>
<dbReference type="Proteomes" id="UP000502665">
    <property type="component" value="Chromosome"/>
</dbReference>
<dbReference type="RefSeq" id="WP_171401548.1">
    <property type="nucleotide sequence ID" value="NZ_CP049838.1"/>
</dbReference>
<accession>A0A6M4X206</accession>
<proteinExistence type="predicted"/>
<dbReference type="AlphaFoldDB" id="A0A6M4X206"/>
<gene>
    <name evidence="2" type="ORF">G9272_42865</name>
</gene>
<dbReference type="SMART" id="SM00418">
    <property type="entry name" value="HTH_ARSR"/>
    <property type="match status" value="1"/>
</dbReference>
<dbReference type="InterPro" id="IPR001845">
    <property type="entry name" value="HTH_ArsR_DNA-bd_dom"/>
</dbReference>
<dbReference type="PROSITE" id="PS50987">
    <property type="entry name" value="HTH_ARSR_2"/>
    <property type="match status" value="1"/>
</dbReference>
<dbReference type="EMBL" id="CP049838">
    <property type="protein sequence ID" value="QJT06232.1"/>
    <property type="molecule type" value="Genomic_DNA"/>
</dbReference>
<dbReference type="PANTHER" id="PTHR38600:SF2">
    <property type="entry name" value="SLL0088 PROTEIN"/>
    <property type="match status" value="1"/>
</dbReference>
<dbReference type="NCBIfam" id="NF033788">
    <property type="entry name" value="HTH_metalloreg"/>
    <property type="match status" value="1"/>
</dbReference>
<reference evidence="2" key="1">
    <citation type="submission" date="2020-03" db="EMBL/GenBank/DDBJ databases">
        <title>Molecular networking-based the target discovery of potent antiproliferative macrolactams: 5/6/7/16 polycyclic ansamycins and glycosylated trienomycin from Streptomyces cacaoi subsp. asoensis.</title>
        <authorList>
            <person name="Liu L.-L."/>
        </authorList>
    </citation>
    <scope>NUCLEOTIDE SEQUENCE [LARGE SCALE GENOMIC DNA]</scope>
    <source>
        <strain evidence="2">H2S5</strain>
    </source>
</reference>
<dbReference type="InterPro" id="IPR011991">
    <property type="entry name" value="ArsR-like_HTH"/>
</dbReference>
<protein>
    <submittedName>
        <fullName evidence="2">Winged helix-turn-helix transcriptional regulator</fullName>
    </submittedName>
</protein>
<sequence>MVDDRLSRAFSALADPTRRDIVARLAGGDATVNELAEPYDVTVQAVSKHIKVLEDAGLVSRTRDAQRRPCHLEGEVFDLMTKWIERYRREAEDRFRRLDAVLEQMEERPAQDDMPREEAS</sequence>
<organism evidence="2 3">
    <name type="scientific">Streptomyces asoensis</name>
    <dbReference type="NCBI Taxonomy" id="249586"/>
    <lineage>
        <taxon>Bacteria</taxon>
        <taxon>Bacillati</taxon>
        <taxon>Actinomycetota</taxon>
        <taxon>Actinomycetes</taxon>
        <taxon>Kitasatosporales</taxon>
        <taxon>Streptomycetaceae</taxon>
        <taxon>Streptomyces</taxon>
    </lineage>
</organism>
<dbReference type="InterPro" id="IPR036390">
    <property type="entry name" value="WH_DNA-bd_sf"/>
</dbReference>
<name>A0A6M4X206_9ACTN</name>
<evidence type="ECO:0000313" key="3">
    <source>
        <dbReference type="Proteomes" id="UP000502665"/>
    </source>
</evidence>
<dbReference type="GO" id="GO:0003700">
    <property type="term" value="F:DNA-binding transcription factor activity"/>
    <property type="evidence" value="ECO:0007669"/>
    <property type="project" value="InterPro"/>
</dbReference>
<dbReference type="Gene3D" id="1.10.10.10">
    <property type="entry name" value="Winged helix-like DNA-binding domain superfamily/Winged helix DNA-binding domain"/>
    <property type="match status" value="1"/>
</dbReference>
<dbReference type="PRINTS" id="PR00778">
    <property type="entry name" value="HTHARSR"/>
</dbReference>
<feature type="domain" description="HTH arsR-type" evidence="1">
    <location>
        <begin position="1"/>
        <end position="92"/>
    </location>
</feature>
<dbReference type="SUPFAM" id="SSF46785">
    <property type="entry name" value="Winged helix' DNA-binding domain"/>
    <property type="match status" value="1"/>
</dbReference>
<dbReference type="Pfam" id="PF12840">
    <property type="entry name" value="HTH_20"/>
    <property type="match status" value="1"/>
</dbReference>
<evidence type="ECO:0000259" key="1">
    <source>
        <dbReference type="PROSITE" id="PS50987"/>
    </source>
</evidence>
<dbReference type="InterPro" id="IPR036388">
    <property type="entry name" value="WH-like_DNA-bd_sf"/>
</dbReference>
<keyword evidence="3" id="KW-1185">Reference proteome</keyword>
<dbReference type="CDD" id="cd00090">
    <property type="entry name" value="HTH_ARSR"/>
    <property type="match status" value="1"/>
</dbReference>
<dbReference type="PANTHER" id="PTHR38600">
    <property type="entry name" value="TRANSCRIPTIONAL REGULATORY PROTEIN"/>
    <property type="match status" value="1"/>
</dbReference>